<feature type="transmembrane region" description="Helical" evidence="1">
    <location>
        <begin position="221"/>
        <end position="241"/>
    </location>
</feature>
<dbReference type="Proteomes" id="UP001596434">
    <property type="component" value="Unassembled WGS sequence"/>
</dbReference>
<feature type="transmembrane region" description="Helical" evidence="1">
    <location>
        <begin position="103"/>
        <end position="127"/>
    </location>
</feature>
<keyword evidence="1" id="KW-0812">Transmembrane</keyword>
<keyword evidence="4" id="KW-1185">Reference proteome</keyword>
<evidence type="ECO:0000313" key="4">
    <source>
        <dbReference type="Proteomes" id="UP001596434"/>
    </source>
</evidence>
<dbReference type="AlphaFoldDB" id="A0ABD6A2G3"/>
<proteinExistence type="predicted"/>
<name>A0ABD6A2G3_9EURY</name>
<organism evidence="3 4">
    <name type="scientific">Haloplanus litoreus</name>
    <dbReference type="NCBI Taxonomy" id="767515"/>
    <lineage>
        <taxon>Archaea</taxon>
        <taxon>Methanobacteriati</taxon>
        <taxon>Methanobacteriota</taxon>
        <taxon>Stenosarchaea group</taxon>
        <taxon>Halobacteria</taxon>
        <taxon>Halobacteriales</taxon>
        <taxon>Haloferacaceae</taxon>
        <taxon>Haloplanus</taxon>
    </lineage>
</organism>
<keyword evidence="1" id="KW-1133">Transmembrane helix</keyword>
<protein>
    <submittedName>
        <fullName evidence="3">CPBP family intramembrane glutamic endopeptidase</fullName>
        <ecNumber evidence="3">3.4.-.-</ecNumber>
    </submittedName>
</protein>
<evidence type="ECO:0000259" key="2">
    <source>
        <dbReference type="Pfam" id="PF02517"/>
    </source>
</evidence>
<feature type="transmembrane region" description="Helical" evidence="1">
    <location>
        <begin position="12"/>
        <end position="34"/>
    </location>
</feature>
<evidence type="ECO:0000256" key="1">
    <source>
        <dbReference type="SAM" id="Phobius"/>
    </source>
</evidence>
<keyword evidence="1" id="KW-0472">Membrane</keyword>
<dbReference type="EC" id="3.4.-.-" evidence="3"/>
<feature type="transmembrane region" description="Helical" evidence="1">
    <location>
        <begin position="191"/>
        <end position="209"/>
    </location>
</feature>
<evidence type="ECO:0000313" key="3">
    <source>
        <dbReference type="EMBL" id="MFC7257123.1"/>
    </source>
</evidence>
<accession>A0ABD6A2G3</accession>
<gene>
    <name evidence="3" type="ORF">ACFQKE_17840</name>
</gene>
<feature type="transmembrane region" description="Helical" evidence="1">
    <location>
        <begin position="133"/>
        <end position="155"/>
    </location>
</feature>
<dbReference type="InterPro" id="IPR003675">
    <property type="entry name" value="Rce1/LyrA-like_dom"/>
</dbReference>
<dbReference type="EMBL" id="JBHTAT010000004">
    <property type="protein sequence ID" value="MFC7257123.1"/>
    <property type="molecule type" value="Genomic_DNA"/>
</dbReference>
<dbReference type="GeneID" id="96955414"/>
<feature type="transmembrane region" description="Helical" evidence="1">
    <location>
        <begin position="247"/>
        <end position="269"/>
    </location>
</feature>
<dbReference type="RefSeq" id="WP_340696359.1">
    <property type="nucleotide sequence ID" value="NZ_JBHTAT010000004.1"/>
</dbReference>
<feature type="transmembrane region" description="Helical" evidence="1">
    <location>
        <begin position="162"/>
        <end position="179"/>
    </location>
</feature>
<feature type="transmembrane region" description="Helical" evidence="1">
    <location>
        <begin position="46"/>
        <end position="69"/>
    </location>
</feature>
<keyword evidence="3" id="KW-0378">Hydrolase</keyword>
<comment type="caution">
    <text evidence="3">The sequence shown here is derived from an EMBL/GenBank/DDBJ whole genome shotgun (WGS) entry which is preliminary data.</text>
</comment>
<feature type="domain" description="CAAX prenyl protease 2/Lysostaphin resistance protein A-like" evidence="2">
    <location>
        <begin position="146"/>
        <end position="255"/>
    </location>
</feature>
<dbReference type="GO" id="GO:0004175">
    <property type="term" value="F:endopeptidase activity"/>
    <property type="evidence" value="ECO:0007669"/>
    <property type="project" value="UniProtKB-ARBA"/>
</dbReference>
<reference evidence="3 4" key="1">
    <citation type="journal article" date="2019" name="Int. J. Syst. Evol. Microbiol.">
        <title>The Global Catalogue of Microorganisms (GCM) 10K type strain sequencing project: providing services to taxonomists for standard genome sequencing and annotation.</title>
        <authorList>
            <consortium name="The Broad Institute Genomics Platform"/>
            <consortium name="The Broad Institute Genome Sequencing Center for Infectious Disease"/>
            <person name="Wu L."/>
            <person name="Ma J."/>
        </authorList>
    </citation>
    <scope>NUCLEOTIDE SEQUENCE [LARGE SCALE GENOMIC DNA]</scope>
    <source>
        <strain evidence="3 4">GX21</strain>
    </source>
</reference>
<sequence length="270" mass="28278">MSPTEHASSSFAKPFGVTLLAGTPGIVALSGYIYLTTPTTAIPTGLSLPLFAVSAGVNSLLLLAVACLIGTYTAPRVELPSYLIDWARTGDDVWRRLRPEIRLAVGLGVIGGLLILLLDVALAPFIAQNLPQSAIGATDATVVSVLAYAPVRFLYGGITEELLLRYGLMSALTFIGWVLTGRRSDGPGSGVMWVAIVISAVLFGIGHLPALAQSVGLTPALVARTILLNAIAGVLFGWLYWQRSLEAAMVAHAAFHVPLVALSLVQVALP</sequence>
<dbReference type="GO" id="GO:0080120">
    <property type="term" value="P:CAAX-box protein maturation"/>
    <property type="evidence" value="ECO:0007669"/>
    <property type="project" value="UniProtKB-ARBA"/>
</dbReference>
<dbReference type="Pfam" id="PF02517">
    <property type="entry name" value="Rce1-like"/>
    <property type="match status" value="1"/>
</dbReference>